<feature type="transmembrane region" description="Helical" evidence="6">
    <location>
        <begin position="12"/>
        <end position="36"/>
    </location>
</feature>
<dbReference type="Gene3D" id="1.20.1250.20">
    <property type="entry name" value="MFS general substrate transporter like domains"/>
    <property type="match status" value="2"/>
</dbReference>
<evidence type="ECO:0000313" key="11">
    <source>
        <dbReference type="Proteomes" id="UP000323075"/>
    </source>
</evidence>
<dbReference type="PANTHER" id="PTHR43124:SF3">
    <property type="entry name" value="CHLORAMPHENICOL EFFLUX PUMP RV0191"/>
    <property type="match status" value="1"/>
</dbReference>
<dbReference type="GO" id="GO:0005886">
    <property type="term" value="C:plasma membrane"/>
    <property type="evidence" value="ECO:0007669"/>
    <property type="project" value="UniProtKB-SubCell"/>
</dbReference>
<evidence type="ECO:0000313" key="9">
    <source>
        <dbReference type="EMBL" id="TYO76816.1"/>
    </source>
</evidence>
<reference evidence="8 10" key="1">
    <citation type="journal article" date="2019" name="Microbiol. Resour. Announc.">
        <title>The Genome Sequence of the Halobacterium salinarum Type Strain Is Closely Related to That of Laboratory Strains NRC-1 and R1.</title>
        <authorList>
            <person name="Pfeiffer F."/>
            <person name="Marchfelder A."/>
            <person name="Habermann B."/>
            <person name="Dyall-Smith M.L."/>
        </authorList>
    </citation>
    <scope>NUCLEOTIDE SEQUENCE [LARGE SCALE GENOMIC DNA]</scope>
    <source>
        <strain evidence="8">91-R6</strain>
        <strain evidence="10">ATCC 33171 / DSM 3754 / JCM 8978 / NBRC 102687 / NCIMB 764 / 91-R6</strain>
    </source>
</reference>
<dbReference type="GeneID" id="68693227"/>
<evidence type="ECO:0000313" key="8">
    <source>
        <dbReference type="EMBL" id="QCC44136.1"/>
    </source>
</evidence>
<feature type="domain" description="Major facilitator superfamily (MFS) profile" evidence="7">
    <location>
        <begin position="14"/>
        <end position="394"/>
    </location>
</feature>
<sequence length="400" mass="41922">MAPSSDSGARRLPLFGSLCALVFLVNFGRVVFAPLVVPLQEFFVGTSNAAVGLVATLAWLGSALPRLPAGYLLTRVARHRVVLGTGGLLTVASGGMTLAPTIELVMVGALFVGLASGVYFVAASPLVSELFPDRVGRVIGIHGTASQLAAAVAPLLVVRVLLVRYTWRAPFYLLSAAAAVVTVVLYVTAERADLPDAAGADRDLLGSVRRQYRIVALGVVTVGITGLVWNGFFNFYPKYLIETKGVTKRTANLLLTVVFAAGVPAFWYTGRLADRFRHVPLMLAILGSFVVTLFAITVVNATLAVAAVSLCLGYAIHSLFPAIDTFLLDSLPDSDRGSAYAGYSASMMLVQALGSVVVGTLRGTGFAYDTIFRTGAAGLGVLAVCLVALQWAGRLPQGAS</sequence>
<dbReference type="InterPro" id="IPR020846">
    <property type="entry name" value="MFS_dom"/>
</dbReference>
<feature type="transmembrane region" description="Helical" evidence="6">
    <location>
        <begin position="371"/>
        <end position="392"/>
    </location>
</feature>
<dbReference type="InterPro" id="IPR036259">
    <property type="entry name" value="MFS_trans_sf"/>
</dbReference>
<evidence type="ECO:0000256" key="1">
    <source>
        <dbReference type="ARBA" id="ARBA00004651"/>
    </source>
</evidence>
<keyword evidence="5 6" id="KW-0472">Membrane</keyword>
<dbReference type="Proteomes" id="UP000296216">
    <property type="component" value="Chromosome"/>
</dbReference>
<gene>
    <name evidence="9" type="ORF">APQ99_01457</name>
    <name evidence="8" type="ORF">HBSAL_02035</name>
</gene>
<evidence type="ECO:0000313" key="10">
    <source>
        <dbReference type="Proteomes" id="UP000296216"/>
    </source>
</evidence>
<evidence type="ECO:0000259" key="7">
    <source>
        <dbReference type="PROSITE" id="PS50850"/>
    </source>
</evidence>
<evidence type="ECO:0000256" key="3">
    <source>
        <dbReference type="ARBA" id="ARBA00022692"/>
    </source>
</evidence>
<feature type="transmembrane region" description="Helical" evidence="6">
    <location>
        <begin position="305"/>
        <end position="328"/>
    </location>
</feature>
<dbReference type="InterPro" id="IPR050189">
    <property type="entry name" value="MFS_Efflux_Transporters"/>
</dbReference>
<dbReference type="RefSeq" id="WP_012289129.1">
    <property type="nucleotide sequence ID" value="NZ_VRYN01000002.1"/>
</dbReference>
<dbReference type="Proteomes" id="UP000323075">
    <property type="component" value="Unassembled WGS sequence"/>
</dbReference>
<dbReference type="SUPFAM" id="SSF103473">
    <property type="entry name" value="MFS general substrate transporter"/>
    <property type="match status" value="1"/>
</dbReference>
<proteinExistence type="predicted"/>
<dbReference type="SMR" id="A0A4D6GSL9"/>
<feature type="transmembrane region" description="Helical" evidence="6">
    <location>
        <begin position="42"/>
        <end position="60"/>
    </location>
</feature>
<organism evidence="8 10">
    <name type="scientific">Halobacterium salinarum (strain ATCC 33171 / DSM 3754 / JCM 8978 / NBRC 102687 / NCIMB 764 / 91-R6)</name>
    <dbReference type="NCBI Taxonomy" id="2597657"/>
    <lineage>
        <taxon>Archaea</taxon>
        <taxon>Methanobacteriati</taxon>
        <taxon>Methanobacteriota</taxon>
        <taxon>Stenosarchaea group</taxon>
        <taxon>Halobacteria</taxon>
        <taxon>Halobacteriales</taxon>
        <taxon>Halobacteriaceae</taxon>
        <taxon>Halobacterium</taxon>
    </lineage>
</organism>
<keyword evidence="2" id="KW-1003">Cell membrane</keyword>
<comment type="subcellular location">
    <subcellularLocation>
        <location evidence="1">Cell membrane</location>
        <topology evidence="1">Multi-pass membrane protein</topology>
    </subcellularLocation>
</comment>
<dbReference type="AlphaFoldDB" id="A0A4D6GSL9"/>
<dbReference type="Pfam" id="PF07690">
    <property type="entry name" value="MFS_1"/>
    <property type="match status" value="1"/>
</dbReference>
<keyword evidence="3 6" id="KW-0812">Transmembrane</keyword>
<reference evidence="9 11" key="2">
    <citation type="submission" date="2019-07" db="EMBL/GenBank/DDBJ databases">
        <title>Genomic Encyclopedia of Archaeal and Bacterial Type Strains, Phase II (KMG-II): from individual species to whole genera.</title>
        <authorList>
            <person name="Goeker M."/>
        </authorList>
    </citation>
    <scope>NUCLEOTIDE SEQUENCE [LARGE SCALE GENOMIC DNA]</scope>
    <source>
        <strain evidence="9 11">DSM 3754</strain>
    </source>
</reference>
<dbReference type="PANTHER" id="PTHR43124">
    <property type="entry name" value="PURINE EFFLUX PUMP PBUE"/>
    <property type="match status" value="1"/>
</dbReference>
<dbReference type="PROSITE" id="PS50850">
    <property type="entry name" value="MFS"/>
    <property type="match status" value="1"/>
</dbReference>
<name>A0A4D6GSL9_HALS9</name>
<dbReference type="EMBL" id="CP038631">
    <property type="protein sequence ID" value="QCC44136.1"/>
    <property type="molecule type" value="Genomic_DNA"/>
</dbReference>
<feature type="transmembrane region" description="Helical" evidence="6">
    <location>
        <begin position="252"/>
        <end position="269"/>
    </location>
</feature>
<feature type="transmembrane region" description="Helical" evidence="6">
    <location>
        <begin position="340"/>
        <end position="359"/>
    </location>
</feature>
<feature type="transmembrane region" description="Helical" evidence="6">
    <location>
        <begin position="212"/>
        <end position="232"/>
    </location>
</feature>
<dbReference type="InterPro" id="IPR011701">
    <property type="entry name" value="MFS"/>
</dbReference>
<feature type="transmembrane region" description="Helical" evidence="6">
    <location>
        <begin position="281"/>
        <end position="299"/>
    </location>
</feature>
<feature type="transmembrane region" description="Helical" evidence="6">
    <location>
        <begin position="169"/>
        <end position="189"/>
    </location>
</feature>
<reference evidence="8" key="3">
    <citation type="journal article" name="MicrobiologyOpen">
        <title>Whole-genome comparison between the type strain of Halobacterium salinarum (DSM 3754(T)) and the laboratory strains R1 and NRC-1.</title>
        <authorList>
            <person name="Pfeiffer F."/>
            <person name="Losensky G."/>
            <person name="Marchfelder A."/>
            <person name="Habermann B."/>
            <person name="Dyall-Smith M."/>
        </authorList>
    </citation>
    <scope>NUCLEOTIDE SEQUENCE</scope>
    <source>
        <strain evidence="8">91-R6</strain>
    </source>
</reference>
<evidence type="ECO:0000256" key="2">
    <source>
        <dbReference type="ARBA" id="ARBA00022475"/>
    </source>
</evidence>
<keyword evidence="4 6" id="KW-1133">Transmembrane helix</keyword>
<evidence type="ECO:0000256" key="5">
    <source>
        <dbReference type="ARBA" id="ARBA00023136"/>
    </source>
</evidence>
<evidence type="ECO:0000256" key="6">
    <source>
        <dbReference type="SAM" id="Phobius"/>
    </source>
</evidence>
<feature type="transmembrane region" description="Helical" evidence="6">
    <location>
        <begin position="139"/>
        <end position="163"/>
    </location>
</feature>
<evidence type="ECO:0000256" key="4">
    <source>
        <dbReference type="ARBA" id="ARBA00022989"/>
    </source>
</evidence>
<feature type="transmembrane region" description="Helical" evidence="6">
    <location>
        <begin position="105"/>
        <end position="127"/>
    </location>
</feature>
<accession>A0A4D6GSL9</accession>
<protein>
    <submittedName>
        <fullName evidence="8">Major facilitator superfamily transport protein</fullName>
    </submittedName>
    <submittedName>
        <fullName evidence="9">Putative arabinose efflux permease, MFS family</fullName>
    </submittedName>
</protein>
<dbReference type="EMBL" id="VRYN01000002">
    <property type="protein sequence ID" value="TYO76816.1"/>
    <property type="molecule type" value="Genomic_DNA"/>
</dbReference>
<dbReference type="GO" id="GO:0022857">
    <property type="term" value="F:transmembrane transporter activity"/>
    <property type="evidence" value="ECO:0007669"/>
    <property type="project" value="InterPro"/>
</dbReference>